<dbReference type="Pfam" id="PF00589">
    <property type="entry name" value="Phage_integrase"/>
    <property type="match status" value="1"/>
</dbReference>
<dbReference type="AlphaFoldDB" id="A0A543JP24"/>
<dbReference type="InterPro" id="IPR002104">
    <property type="entry name" value="Integrase_catalytic"/>
</dbReference>
<keyword evidence="4" id="KW-1185">Reference proteome</keyword>
<dbReference type="PROSITE" id="PS51898">
    <property type="entry name" value="TYR_RECOMBINASE"/>
    <property type="match status" value="1"/>
</dbReference>
<comment type="caution">
    <text evidence="3">The sequence shown here is derived from an EMBL/GenBank/DDBJ whole genome shotgun (WGS) entry which is preliminary data.</text>
</comment>
<keyword evidence="1" id="KW-0233">DNA recombination</keyword>
<proteinExistence type="predicted"/>
<evidence type="ECO:0000313" key="4">
    <source>
        <dbReference type="Proteomes" id="UP000316628"/>
    </source>
</evidence>
<reference evidence="3 4" key="1">
    <citation type="submission" date="2019-06" db="EMBL/GenBank/DDBJ databases">
        <title>Sequencing the genomes of 1000 actinobacteria strains.</title>
        <authorList>
            <person name="Klenk H.-P."/>
        </authorList>
    </citation>
    <scope>NUCLEOTIDE SEQUENCE [LARGE SCALE GENOMIC DNA]</scope>
    <source>
        <strain evidence="3 4">DSM 45456</strain>
    </source>
</reference>
<sequence length="267" mass="29779">MSRLVIKAWAKTLRRSLSERSVADVVGLLSMILGEAVDEGLFGSNSCRNPRLNSGDQPERPHAEADEVTALAERTPAGNPVLIVTAAYTGMRWGELAGLQWSRVDLDKQEIRIDARDGALHEPHGKLHLNPPKTPAGVRTVHLPTFLAEQLAELAVREADRAVRVHRPGRRPAPPLHFRRRVWLPALQGDTTLGWAPIKPHMHFHDLRHTPKTRLIEDGVTEVLQHKRIGHKFRGVMGVYSHVTRPMVDAMLAGLQARCEQYGSKTL</sequence>
<evidence type="ECO:0000256" key="1">
    <source>
        <dbReference type="ARBA" id="ARBA00023172"/>
    </source>
</evidence>
<accession>A0A543JP24</accession>
<dbReference type="InterPro" id="IPR011010">
    <property type="entry name" value="DNA_brk_join_enz"/>
</dbReference>
<dbReference type="InterPro" id="IPR013762">
    <property type="entry name" value="Integrase-like_cat_sf"/>
</dbReference>
<gene>
    <name evidence="3" type="ORF">FHX81_6982</name>
</gene>
<evidence type="ECO:0000313" key="3">
    <source>
        <dbReference type="EMBL" id="TQM84528.1"/>
    </source>
</evidence>
<dbReference type="Proteomes" id="UP000316628">
    <property type="component" value="Unassembled WGS sequence"/>
</dbReference>
<dbReference type="SUPFAM" id="SSF56349">
    <property type="entry name" value="DNA breaking-rejoining enzymes"/>
    <property type="match status" value="1"/>
</dbReference>
<organism evidence="3 4">
    <name type="scientific">Saccharothrix saharensis</name>
    <dbReference type="NCBI Taxonomy" id="571190"/>
    <lineage>
        <taxon>Bacteria</taxon>
        <taxon>Bacillati</taxon>
        <taxon>Actinomycetota</taxon>
        <taxon>Actinomycetes</taxon>
        <taxon>Pseudonocardiales</taxon>
        <taxon>Pseudonocardiaceae</taxon>
        <taxon>Saccharothrix</taxon>
    </lineage>
</organism>
<dbReference type="CDD" id="cd01189">
    <property type="entry name" value="INT_ICEBs1_C_like"/>
    <property type="match status" value="1"/>
</dbReference>
<dbReference type="GO" id="GO:0006310">
    <property type="term" value="P:DNA recombination"/>
    <property type="evidence" value="ECO:0007669"/>
    <property type="project" value="UniProtKB-KW"/>
</dbReference>
<dbReference type="Gene3D" id="1.10.443.10">
    <property type="entry name" value="Intergrase catalytic core"/>
    <property type="match status" value="1"/>
</dbReference>
<evidence type="ECO:0000259" key="2">
    <source>
        <dbReference type="PROSITE" id="PS51898"/>
    </source>
</evidence>
<dbReference type="EMBL" id="VFPP01000001">
    <property type="protein sequence ID" value="TQM84528.1"/>
    <property type="molecule type" value="Genomic_DNA"/>
</dbReference>
<feature type="domain" description="Tyr recombinase" evidence="2">
    <location>
        <begin position="58"/>
        <end position="253"/>
    </location>
</feature>
<protein>
    <submittedName>
        <fullName evidence="3">Integrase</fullName>
    </submittedName>
</protein>
<dbReference type="GO" id="GO:0003677">
    <property type="term" value="F:DNA binding"/>
    <property type="evidence" value="ECO:0007669"/>
    <property type="project" value="InterPro"/>
</dbReference>
<name>A0A543JP24_9PSEU</name>
<dbReference type="GO" id="GO:0015074">
    <property type="term" value="P:DNA integration"/>
    <property type="evidence" value="ECO:0007669"/>
    <property type="project" value="InterPro"/>
</dbReference>